<dbReference type="Gene3D" id="1.10.260.40">
    <property type="entry name" value="lambda repressor-like DNA-binding domains"/>
    <property type="match status" value="1"/>
</dbReference>
<evidence type="ECO:0000256" key="3">
    <source>
        <dbReference type="ARBA" id="ARBA00023163"/>
    </source>
</evidence>
<dbReference type="PROSITE" id="PS50943">
    <property type="entry name" value="HTH_CROC1"/>
    <property type="match status" value="1"/>
</dbReference>
<dbReference type="InterPro" id="IPR001387">
    <property type="entry name" value="Cro/C1-type_HTH"/>
</dbReference>
<reference evidence="5 6" key="1">
    <citation type="submission" date="2024-01" db="EMBL/GenBank/DDBJ databases">
        <title>Pedobacter sp. nov., isolated from oil-contaminated soil.</title>
        <authorList>
            <person name="Le N.T.T."/>
        </authorList>
    </citation>
    <scope>NUCLEOTIDE SEQUENCE [LARGE SCALE GENOMIC DNA]</scope>
    <source>
        <strain evidence="5 6">VNH31</strain>
    </source>
</reference>
<dbReference type="RefSeq" id="WP_330145088.1">
    <property type="nucleotide sequence ID" value="NZ_JAZDQU010000001.1"/>
</dbReference>
<name>A0ABU7GYX9_9SPHI</name>
<dbReference type="InterPro" id="IPR036286">
    <property type="entry name" value="LexA/Signal_pep-like_sf"/>
</dbReference>
<evidence type="ECO:0000313" key="6">
    <source>
        <dbReference type="Proteomes" id="UP001337681"/>
    </source>
</evidence>
<keyword evidence="3" id="KW-0804">Transcription</keyword>
<dbReference type="Proteomes" id="UP001337681">
    <property type="component" value="Unassembled WGS sequence"/>
</dbReference>
<keyword evidence="1" id="KW-0805">Transcription regulation</keyword>
<evidence type="ECO:0000313" key="5">
    <source>
        <dbReference type="EMBL" id="MEE1884170.1"/>
    </source>
</evidence>
<accession>A0ABU7GYX9</accession>
<dbReference type="SUPFAM" id="SSF51306">
    <property type="entry name" value="LexA/Signal peptidase"/>
    <property type="match status" value="1"/>
</dbReference>
<feature type="domain" description="HTH cro/C1-type" evidence="4">
    <location>
        <begin position="18"/>
        <end position="64"/>
    </location>
</feature>
<evidence type="ECO:0000256" key="2">
    <source>
        <dbReference type="ARBA" id="ARBA00023125"/>
    </source>
</evidence>
<dbReference type="CDD" id="cd00093">
    <property type="entry name" value="HTH_XRE"/>
    <property type="match status" value="1"/>
</dbReference>
<dbReference type="EMBL" id="JAZDQU010000001">
    <property type="protein sequence ID" value="MEE1884170.1"/>
    <property type="molecule type" value="Genomic_DNA"/>
</dbReference>
<dbReference type="PANTHER" id="PTHR40661:SF1">
    <property type="entry name" value="HTH CRO_C1-TYPE DOMAIN-CONTAINING PROTEIN"/>
    <property type="match status" value="1"/>
</dbReference>
<dbReference type="Gene3D" id="2.10.109.10">
    <property type="entry name" value="Umud Fragment, subunit A"/>
    <property type="match status" value="1"/>
</dbReference>
<organism evidence="5 6">
    <name type="scientific">Pedobacter flavus</name>
    <dbReference type="NCBI Taxonomy" id="3113906"/>
    <lineage>
        <taxon>Bacteria</taxon>
        <taxon>Pseudomonadati</taxon>
        <taxon>Bacteroidota</taxon>
        <taxon>Sphingobacteriia</taxon>
        <taxon>Sphingobacteriales</taxon>
        <taxon>Sphingobacteriaceae</taxon>
        <taxon>Pedobacter</taxon>
    </lineage>
</organism>
<dbReference type="InterPro" id="IPR015927">
    <property type="entry name" value="Peptidase_S24_S26A/B/C"/>
</dbReference>
<dbReference type="PANTHER" id="PTHR40661">
    <property type="match status" value="1"/>
</dbReference>
<keyword evidence="6" id="KW-1185">Reference proteome</keyword>
<evidence type="ECO:0000259" key="4">
    <source>
        <dbReference type="PROSITE" id="PS50943"/>
    </source>
</evidence>
<keyword evidence="2" id="KW-0238">DNA-binding</keyword>
<proteinExistence type="predicted"/>
<comment type="caution">
    <text evidence="5">The sequence shown here is derived from an EMBL/GenBank/DDBJ whole genome shotgun (WGS) entry which is preliminary data.</text>
</comment>
<protein>
    <submittedName>
        <fullName evidence="5">S24 family peptidase</fullName>
    </submittedName>
</protein>
<dbReference type="Pfam" id="PF00717">
    <property type="entry name" value="Peptidase_S24"/>
    <property type="match status" value="1"/>
</dbReference>
<gene>
    <name evidence="5" type="ORF">VRU49_01945</name>
</gene>
<sequence>MTENERLKILIKNSPYKTQKEFSEKIGMQSGSISDVLRAKNGLGVSKMLKQKLERILNVNIKWLETGEGTPYNTSLISNNFEGGVPMYTINIQEANPDLSMNEVHPEYFINFKPFNDCTAYLPVFGNTMSPKYIAGDIIAVKEINNFNVLQWGEAYVIFTDHRTNNLKLLKLIHEHPDSSKIILKSSNPNYKGEMIINKENITSLYIVKGKISRNFI</sequence>
<evidence type="ECO:0000256" key="1">
    <source>
        <dbReference type="ARBA" id="ARBA00023015"/>
    </source>
</evidence>
<dbReference type="InterPro" id="IPR010982">
    <property type="entry name" value="Lambda_DNA-bd_dom_sf"/>
</dbReference>